<keyword evidence="2" id="KW-1185">Reference proteome</keyword>
<accession>A0ABX0N5B0</accession>
<comment type="caution">
    <text evidence="1">The sequence shown here is derived from an EMBL/GenBank/DDBJ whole genome shotgun (WGS) entry which is preliminary data.</text>
</comment>
<protein>
    <submittedName>
        <fullName evidence="1">Uncharacterized protein</fullName>
    </submittedName>
</protein>
<sequence length="151" mass="16890">MKNRDVVAEYCDEWVRWCQTRSFYMRPASSGTLGRLQPSKVGREPNARNHPDMQYFNMAVHTLADMKKWKGKFLAFKAYYVGDAALAKQAAAALGISERTYYYHVKSFGQAAYSMSHSIKKAHEAMAAPALPPEPPPAPVLHQLGSFIPPA</sequence>
<gene>
    <name evidence="1" type="ORF">F1735_32910</name>
</gene>
<reference evidence="1 2" key="1">
    <citation type="submission" date="2019-10" db="EMBL/GenBank/DDBJ databases">
        <title>Taxonomy of Antarctic Massilia spp.: description of Massilia rubra sp. nov., Massilia aquatica sp. nov., Massilia mucilaginosa sp. nov., Massilia frigida sp. nov. isolated from streams, lakes and regoliths.</title>
        <authorList>
            <person name="Holochova P."/>
            <person name="Sedlacek I."/>
            <person name="Kralova S."/>
            <person name="Maslanova I."/>
            <person name="Busse H.-J."/>
            <person name="Stankova E."/>
            <person name="Vrbovska V."/>
            <person name="Kovarovic V."/>
            <person name="Bartak M."/>
            <person name="Svec P."/>
            <person name="Pantucek R."/>
        </authorList>
    </citation>
    <scope>NUCLEOTIDE SEQUENCE [LARGE SCALE GENOMIC DNA]</scope>
    <source>
        <strain evidence="1 2">CCM 8694</strain>
    </source>
</reference>
<evidence type="ECO:0000313" key="2">
    <source>
        <dbReference type="Proteomes" id="UP000610594"/>
    </source>
</evidence>
<name>A0ABX0N5B0_9BURK</name>
<proteinExistence type="predicted"/>
<dbReference type="EMBL" id="WHJF01000226">
    <property type="protein sequence ID" value="NHZ67012.1"/>
    <property type="molecule type" value="Genomic_DNA"/>
</dbReference>
<evidence type="ECO:0000313" key="1">
    <source>
        <dbReference type="EMBL" id="NHZ67012.1"/>
    </source>
</evidence>
<dbReference type="RefSeq" id="WP_167239939.1">
    <property type="nucleotide sequence ID" value="NZ_WHJF01000109.1"/>
</dbReference>
<organism evidence="1 2">
    <name type="scientific">Massilia genomosp. 1</name>
    <dbReference type="NCBI Taxonomy" id="2609280"/>
    <lineage>
        <taxon>Bacteria</taxon>
        <taxon>Pseudomonadati</taxon>
        <taxon>Pseudomonadota</taxon>
        <taxon>Betaproteobacteria</taxon>
        <taxon>Burkholderiales</taxon>
        <taxon>Oxalobacteraceae</taxon>
        <taxon>Telluria group</taxon>
        <taxon>Massilia</taxon>
    </lineage>
</organism>
<dbReference type="Proteomes" id="UP000610594">
    <property type="component" value="Unassembled WGS sequence"/>
</dbReference>